<gene>
    <name evidence="2" type="ORF">BGW38_006939</name>
</gene>
<proteinExistence type="predicted"/>
<dbReference type="SUPFAM" id="SSF54695">
    <property type="entry name" value="POZ domain"/>
    <property type="match status" value="1"/>
</dbReference>
<feature type="region of interest" description="Disordered" evidence="1">
    <location>
        <begin position="1"/>
        <end position="33"/>
    </location>
</feature>
<evidence type="ECO:0000313" key="3">
    <source>
        <dbReference type="Proteomes" id="UP000780801"/>
    </source>
</evidence>
<dbReference type="AlphaFoldDB" id="A0A9P6KIU1"/>
<dbReference type="OrthoDB" id="10250130at2759"/>
<dbReference type="EMBL" id="JAABOA010000045">
    <property type="protein sequence ID" value="KAF9586317.1"/>
    <property type="molecule type" value="Genomic_DNA"/>
</dbReference>
<reference evidence="2" key="1">
    <citation type="journal article" date="2020" name="Fungal Divers.">
        <title>Resolving the Mortierellaceae phylogeny through synthesis of multi-gene phylogenetics and phylogenomics.</title>
        <authorList>
            <person name="Vandepol N."/>
            <person name="Liber J."/>
            <person name="Desiro A."/>
            <person name="Na H."/>
            <person name="Kennedy M."/>
            <person name="Barry K."/>
            <person name="Grigoriev I.V."/>
            <person name="Miller A.N."/>
            <person name="O'Donnell K."/>
            <person name="Stajich J.E."/>
            <person name="Bonito G."/>
        </authorList>
    </citation>
    <scope>NUCLEOTIDE SEQUENCE</scope>
    <source>
        <strain evidence="2">KOD1015</strain>
    </source>
</reference>
<accession>A0A9P6KIU1</accession>
<dbReference type="Proteomes" id="UP000780801">
    <property type="component" value="Unassembled WGS sequence"/>
</dbReference>
<sequence length="325" mass="35696">MNHSVVCPEQGPGTVSRGHSWLHQDNASSPQDESTMMATVDNLDYPPVSYIAETIAKELMVDGDQMFNRMSDATCILVVGNARYYVHVQMLASRSPTFRDIFDEMIASGAWDMTSTSSSSGEESSSSDILSDNGDGDCHMNDAPTSRSVDHLDVTMDDNSGPRSVPNTVNTQSGRSYTNNTTAANIDLRADAESLNTQLIRPLHIFSIKPSMVYGFDSENEGATEGSTDGSDIDDDSTLPTLTIALSDPTGTHIEELLYWIYTGNKERWLMSFNVDNYRFILNNILYLRLATEEVVTVCKEFEDSVGTSLGIQGLAQQVLRKKLG</sequence>
<evidence type="ECO:0000256" key="1">
    <source>
        <dbReference type="SAM" id="MobiDB-lite"/>
    </source>
</evidence>
<dbReference type="InterPro" id="IPR011333">
    <property type="entry name" value="SKP1/BTB/POZ_sf"/>
</dbReference>
<name>A0A9P6KIU1_9FUNG</name>
<evidence type="ECO:0008006" key="4">
    <source>
        <dbReference type="Google" id="ProtNLM"/>
    </source>
</evidence>
<feature type="region of interest" description="Disordered" evidence="1">
    <location>
        <begin position="113"/>
        <end position="180"/>
    </location>
</feature>
<feature type="compositionally biased region" description="Polar residues" evidence="1">
    <location>
        <begin position="157"/>
        <end position="180"/>
    </location>
</feature>
<evidence type="ECO:0000313" key="2">
    <source>
        <dbReference type="EMBL" id="KAF9586317.1"/>
    </source>
</evidence>
<organism evidence="2 3">
    <name type="scientific">Lunasporangiospora selenospora</name>
    <dbReference type="NCBI Taxonomy" id="979761"/>
    <lineage>
        <taxon>Eukaryota</taxon>
        <taxon>Fungi</taxon>
        <taxon>Fungi incertae sedis</taxon>
        <taxon>Mucoromycota</taxon>
        <taxon>Mortierellomycotina</taxon>
        <taxon>Mortierellomycetes</taxon>
        <taxon>Mortierellales</taxon>
        <taxon>Mortierellaceae</taxon>
        <taxon>Lunasporangiospora</taxon>
    </lineage>
</organism>
<protein>
    <recommendedName>
        <fullName evidence="4">BTB domain-containing protein</fullName>
    </recommendedName>
</protein>
<feature type="compositionally biased region" description="Low complexity" evidence="1">
    <location>
        <begin position="114"/>
        <end position="127"/>
    </location>
</feature>
<comment type="caution">
    <text evidence="2">The sequence shown here is derived from an EMBL/GenBank/DDBJ whole genome shotgun (WGS) entry which is preliminary data.</text>
</comment>
<keyword evidence="3" id="KW-1185">Reference proteome</keyword>
<feature type="compositionally biased region" description="Polar residues" evidence="1">
    <location>
        <begin position="23"/>
        <end position="33"/>
    </location>
</feature>
<dbReference type="Gene3D" id="3.30.710.10">
    <property type="entry name" value="Potassium Channel Kv1.1, Chain A"/>
    <property type="match status" value="1"/>
</dbReference>